<organism evidence="2 3">
    <name type="scientific">Littorina saxatilis</name>
    <dbReference type="NCBI Taxonomy" id="31220"/>
    <lineage>
        <taxon>Eukaryota</taxon>
        <taxon>Metazoa</taxon>
        <taxon>Spiralia</taxon>
        <taxon>Lophotrochozoa</taxon>
        <taxon>Mollusca</taxon>
        <taxon>Gastropoda</taxon>
        <taxon>Caenogastropoda</taxon>
        <taxon>Littorinimorpha</taxon>
        <taxon>Littorinoidea</taxon>
        <taxon>Littorinidae</taxon>
        <taxon>Littorina</taxon>
    </lineage>
</organism>
<evidence type="ECO:0000256" key="1">
    <source>
        <dbReference type="SAM" id="MobiDB-lite"/>
    </source>
</evidence>
<evidence type="ECO:0000313" key="2">
    <source>
        <dbReference type="EMBL" id="KAK7104325.1"/>
    </source>
</evidence>
<sequence length="75" mass="8398">MGQSNDFYALIVNNKKQNYDNIAAYVCCHCGHVRDNGPWCTVLSSGRSMATDIRKRHKNHPLPKGLPTRSPVSQV</sequence>
<accession>A0AAN9BEH8</accession>
<name>A0AAN9BEH8_9CAEN</name>
<proteinExistence type="predicted"/>
<protein>
    <submittedName>
        <fullName evidence="2">Uncharacterized protein</fullName>
    </submittedName>
</protein>
<evidence type="ECO:0000313" key="3">
    <source>
        <dbReference type="Proteomes" id="UP001374579"/>
    </source>
</evidence>
<keyword evidence="3" id="KW-1185">Reference proteome</keyword>
<comment type="caution">
    <text evidence="2">The sequence shown here is derived from an EMBL/GenBank/DDBJ whole genome shotgun (WGS) entry which is preliminary data.</text>
</comment>
<gene>
    <name evidence="2" type="ORF">V1264_019064</name>
</gene>
<dbReference type="EMBL" id="JBAMIC010000008">
    <property type="protein sequence ID" value="KAK7104325.1"/>
    <property type="molecule type" value="Genomic_DNA"/>
</dbReference>
<feature type="region of interest" description="Disordered" evidence="1">
    <location>
        <begin position="56"/>
        <end position="75"/>
    </location>
</feature>
<reference evidence="2 3" key="1">
    <citation type="submission" date="2024-02" db="EMBL/GenBank/DDBJ databases">
        <title>Chromosome-scale genome assembly of the rough periwinkle Littorina saxatilis.</title>
        <authorList>
            <person name="De Jode A."/>
            <person name="Faria R."/>
            <person name="Formenti G."/>
            <person name="Sims Y."/>
            <person name="Smith T.P."/>
            <person name="Tracey A."/>
            <person name="Wood J.M.D."/>
            <person name="Zagrodzka Z.B."/>
            <person name="Johannesson K."/>
            <person name="Butlin R.K."/>
            <person name="Leder E.H."/>
        </authorList>
    </citation>
    <scope>NUCLEOTIDE SEQUENCE [LARGE SCALE GENOMIC DNA]</scope>
    <source>
        <strain evidence="2">Snail1</strain>
        <tissue evidence="2">Muscle</tissue>
    </source>
</reference>
<dbReference type="Proteomes" id="UP001374579">
    <property type="component" value="Unassembled WGS sequence"/>
</dbReference>
<dbReference type="AlphaFoldDB" id="A0AAN9BEH8"/>